<dbReference type="Proteomes" id="UP000544122">
    <property type="component" value="Unassembled WGS sequence"/>
</dbReference>
<gene>
    <name evidence="2" type="ORF">HCN58_13705</name>
</gene>
<organism evidence="2 3">
    <name type="scientific">Bradyrhizobium australiense</name>
    <dbReference type="NCBI Taxonomy" id="2721161"/>
    <lineage>
        <taxon>Bacteria</taxon>
        <taxon>Pseudomonadati</taxon>
        <taxon>Pseudomonadota</taxon>
        <taxon>Alphaproteobacteria</taxon>
        <taxon>Hyphomicrobiales</taxon>
        <taxon>Nitrobacteraceae</taxon>
        <taxon>Bradyrhizobium</taxon>
    </lineage>
</organism>
<dbReference type="RefSeq" id="WP_171579890.1">
    <property type="nucleotide sequence ID" value="NZ_JAAVLX010000004.1"/>
</dbReference>
<evidence type="ECO:0000313" key="2">
    <source>
        <dbReference type="EMBL" id="NOJ40640.1"/>
    </source>
</evidence>
<evidence type="ECO:0000313" key="3">
    <source>
        <dbReference type="Proteomes" id="UP000544122"/>
    </source>
</evidence>
<proteinExistence type="predicted"/>
<feature type="compositionally biased region" description="Basic and acidic residues" evidence="1">
    <location>
        <begin position="33"/>
        <end position="49"/>
    </location>
</feature>
<dbReference type="AlphaFoldDB" id="A0A7Y4GRG7"/>
<sequence length="101" mass="10639">MGSGNIDVGNDTPTGKSGEPVVENLSGSNGSELRIDPSLKTERQGKASEHPVGACGAMSQQGDEFRGNVSAPQKFVHLVGCRDRKVGSGLEARQYSNPLKR</sequence>
<evidence type="ECO:0000256" key="1">
    <source>
        <dbReference type="SAM" id="MobiDB-lite"/>
    </source>
</evidence>
<dbReference type="EMBL" id="JAAVLX010000004">
    <property type="protein sequence ID" value="NOJ40640.1"/>
    <property type="molecule type" value="Genomic_DNA"/>
</dbReference>
<keyword evidence="3" id="KW-1185">Reference proteome</keyword>
<comment type="caution">
    <text evidence="2">The sequence shown here is derived from an EMBL/GenBank/DDBJ whole genome shotgun (WGS) entry which is preliminary data.</text>
</comment>
<feature type="region of interest" description="Disordered" evidence="1">
    <location>
        <begin position="1"/>
        <end position="62"/>
    </location>
</feature>
<accession>A0A7Y4GRG7</accession>
<protein>
    <submittedName>
        <fullName evidence="2">Uncharacterized protein</fullName>
    </submittedName>
</protein>
<reference evidence="2 3" key="1">
    <citation type="submission" date="2020-03" db="EMBL/GenBank/DDBJ databases">
        <title>Bradyrhizobium diversity isolated from nodules of Indigofera sp.</title>
        <authorList>
            <person name="Klepa M."/>
            <person name="Helene L."/>
            <person name="Hungria M."/>
        </authorList>
    </citation>
    <scope>NUCLEOTIDE SEQUENCE [LARGE SCALE GENOMIC DNA]</scope>
    <source>
        <strain evidence="2 3">WSM 1791</strain>
    </source>
</reference>
<name>A0A7Y4GRG7_9BRAD</name>